<dbReference type="EMBL" id="JAHRHJ020000011">
    <property type="protein sequence ID" value="KAH9295001.1"/>
    <property type="molecule type" value="Genomic_DNA"/>
</dbReference>
<keyword evidence="2" id="KW-1185">Reference proteome</keyword>
<comment type="caution">
    <text evidence="1">The sequence shown here is derived from an EMBL/GenBank/DDBJ whole genome shotgun (WGS) entry which is preliminary data.</text>
</comment>
<protein>
    <submittedName>
        <fullName evidence="1">Uncharacterized protein</fullName>
    </submittedName>
</protein>
<proteinExistence type="predicted"/>
<reference evidence="1 2" key="1">
    <citation type="journal article" date="2021" name="Nat. Plants">
        <title>The Taxus genome provides insights into paclitaxel biosynthesis.</title>
        <authorList>
            <person name="Xiong X."/>
            <person name="Gou J."/>
            <person name="Liao Q."/>
            <person name="Li Y."/>
            <person name="Zhou Q."/>
            <person name="Bi G."/>
            <person name="Li C."/>
            <person name="Du R."/>
            <person name="Wang X."/>
            <person name="Sun T."/>
            <person name="Guo L."/>
            <person name="Liang H."/>
            <person name="Lu P."/>
            <person name="Wu Y."/>
            <person name="Zhang Z."/>
            <person name="Ro D.K."/>
            <person name="Shang Y."/>
            <person name="Huang S."/>
            <person name="Yan J."/>
        </authorList>
    </citation>
    <scope>NUCLEOTIDE SEQUENCE [LARGE SCALE GENOMIC DNA]</scope>
    <source>
        <strain evidence="1">Ta-2019</strain>
    </source>
</reference>
<feature type="non-terminal residue" evidence="1">
    <location>
        <position position="78"/>
    </location>
</feature>
<evidence type="ECO:0000313" key="1">
    <source>
        <dbReference type="EMBL" id="KAH9295001.1"/>
    </source>
</evidence>
<name>A0AA38FAZ6_TAXCH</name>
<organism evidence="1 2">
    <name type="scientific">Taxus chinensis</name>
    <name type="common">Chinese yew</name>
    <name type="synonym">Taxus wallichiana var. chinensis</name>
    <dbReference type="NCBI Taxonomy" id="29808"/>
    <lineage>
        <taxon>Eukaryota</taxon>
        <taxon>Viridiplantae</taxon>
        <taxon>Streptophyta</taxon>
        <taxon>Embryophyta</taxon>
        <taxon>Tracheophyta</taxon>
        <taxon>Spermatophyta</taxon>
        <taxon>Pinopsida</taxon>
        <taxon>Pinidae</taxon>
        <taxon>Conifers II</taxon>
        <taxon>Cupressales</taxon>
        <taxon>Taxaceae</taxon>
        <taxon>Taxus</taxon>
    </lineage>
</organism>
<evidence type="ECO:0000313" key="2">
    <source>
        <dbReference type="Proteomes" id="UP000824469"/>
    </source>
</evidence>
<sequence length="78" mass="8172">MEEEDEGCGPKIEGDDVVSEELLSGIVRSTFGRGCERERLGNGGLGLVYECGLLEGMTRISTGGTGDIEVDICGDCAD</sequence>
<accession>A0AA38FAZ6</accession>
<gene>
    <name evidence="1" type="ORF">KI387_038589</name>
</gene>
<dbReference type="Proteomes" id="UP000824469">
    <property type="component" value="Unassembled WGS sequence"/>
</dbReference>
<dbReference type="AlphaFoldDB" id="A0AA38FAZ6"/>